<keyword evidence="5" id="KW-0255">Endonuclease</keyword>
<dbReference type="GO" id="GO:0004519">
    <property type="term" value="F:endonuclease activity"/>
    <property type="evidence" value="ECO:0007669"/>
    <property type="project" value="UniProtKB-KW"/>
</dbReference>
<gene>
    <name evidence="9" type="primary">LOC112461270</name>
</gene>
<organism evidence="8 9">
    <name type="scientific">Temnothorax curvispinosus</name>
    <dbReference type="NCBI Taxonomy" id="300111"/>
    <lineage>
        <taxon>Eukaryota</taxon>
        <taxon>Metazoa</taxon>
        <taxon>Ecdysozoa</taxon>
        <taxon>Arthropoda</taxon>
        <taxon>Hexapoda</taxon>
        <taxon>Insecta</taxon>
        <taxon>Pterygota</taxon>
        <taxon>Neoptera</taxon>
        <taxon>Endopterygota</taxon>
        <taxon>Hymenoptera</taxon>
        <taxon>Apocrita</taxon>
        <taxon>Aculeata</taxon>
        <taxon>Formicoidea</taxon>
        <taxon>Formicidae</taxon>
        <taxon>Myrmicinae</taxon>
        <taxon>Temnothorax</taxon>
    </lineage>
</organism>
<dbReference type="OrthoDB" id="7555284at2759"/>
<keyword evidence="5" id="KW-0378">Hydrolase</keyword>
<feature type="domain" description="Integrase catalytic" evidence="7">
    <location>
        <begin position="680"/>
        <end position="837"/>
    </location>
</feature>
<dbReference type="Gene3D" id="2.40.70.10">
    <property type="entry name" value="Acid Proteases"/>
    <property type="match status" value="1"/>
</dbReference>
<evidence type="ECO:0000313" key="9">
    <source>
        <dbReference type="RefSeq" id="XP_024882218.1"/>
    </source>
</evidence>
<evidence type="ECO:0000256" key="3">
    <source>
        <dbReference type="ARBA" id="ARBA00022695"/>
    </source>
</evidence>
<evidence type="ECO:0000256" key="2">
    <source>
        <dbReference type="ARBA" id="ARBA00022679"/>
    </source>
</evidence>
<feature type="region of interest" description="Disordered" evidence="6">
    <location>
        <begin position="1"/>
        <end position="44"/>
    </location>
</feature>
<evidence type="ECO:0000313" key="8">
    <source>
        <dbReference type="Proteomes" id="UP000504618"/>
    </source>
</evidence>
<dbReference type="Proteomes" id="UP000504618">
    <property type="component" value="Unplaced"/>
</dbReference>
<dbReference type="Pfam" id="PF17921">
    <property type="entry name" value="Integrase_H2C2"/>
    <property type="match status" value="1"/>
</dbReference>
<dbReference type="SUPFAM" id="SSF53098">
    <property type="entry name" value="Ribonuclease H-like"/>
    <property type="match status" value="1"/>
</dbReference>
<dbReference type="PANTHER" id="PTHR37984:SF5">
    <property type="entry name" value="PROTEIN NYNRIN-LIKE"/>
    <property type="match status" value="1"/>
</dbReference>
<sequence>MAQQMRIQQEDKQEQRRFQQEQMRFQQEQMRIQQEDKQEQRRIQQEQTLIQQEFQREQARNQQEQQRQNQAMMQQMVELTNLSRENSQNGIRNITSEDNVIRADPDSSITRRQPISSVATAHAVKLLTTQIPEFAGTEEEKIEIWIQTGERIAQIHAVSDDVLLLAASSKLVKNAKRWFDLNVTTLIESWQIFKEAIIRRFKRKILFHVAMQKVEARRWNFPKEQFQDYAMDKLVLMKNLNLPEEDAIHLLINGIGSRSLRETAAVFHCATVDEFLEEMHRITSVSAEPTRKIHQQEIKNDKVKNSEDTVPKYSSVSKSDKDVFCVYCRAKGHVRADCYKLKKKEQSPPVVTAKPASVVSAVEEDVQEMEIATVNEDFGRKLEIPDARIIVTSVNEIPCKLNALLDTGSPVSFIKSSIFAKFIKVDLEKSEKIKRYKAVNNTFVNILGSAQTVISLDLLPNLKASISLLVLDNDSFSFDLIIGLDFFKENNISILCKPSDIEVDNQIRLFQEVATTEEIKDKSEDILSLLQDVDTNCNESNKQELEFEDNDNEVAYIEPMPLERELEYKQLRDIKLKNIAEKLEVEDNEKFTLIDGLVFHKGKDKPRFVIPEVMINNIIRVYHDDKAHCNVNKTFQGIYENYWCPSLRIKVIDYIDNCLTCMMTNATISTREGELQLVDNLKSPCQIWHTNLFGPISESVEGYKHILVIVDAFTRFTWLFPVKSTSTKEIIKHMELLFNTFGNPNILVSDKGTAFASNKFSEVMQIHNIKHHQVAVDATWANSIVERVNRFLKASLERIVGEQQSWSSAVGSIQFVINNTVHSSVKASPSKLLFGYEQRSHSDNELVKNLTQLAEIELKVSDEQDIANELAVEMTDEIKDYNKANYDKQYKKPIQYKEGDYVMIRDTAVKPGEDKKLKPCYKGPYMVTKALNNNRYMIQDIPGFNVTSRPYNSILSPDKIKYWIKQPEP</sequence>
<evidence type="ECO:0000256" key="4">
    <source>
        <dbReference type="ARBA" id="ARBA00022722"/>
    </source>
</evidence>
<feature type="compositionally biased region" description="Basic and acidic residues" evidence="6">
    <location>
        <begin position="33"/>
        <end position="44"/>
    </location>
</feature>
<dbReference type="Pfam" id="PF00665">
    <property type="entry name" value="rve"/>
    <property type="match status" value="1"/>
</dbReference>
<dbReference type="InterPro" id="IPR021109">
    <property type="entry name" value="Peptidase_aspartic_dom_sf"/>
</dbReference>
<evidence type="ECO:0000259" key="7">
    <source>
        <dbReference type="PROSITE" id="PS50994"/>
    </source>
</evidence>
<evidence type="ECO:0000256" key="1">
    <source>
        <dbReference type="ARBA" id="ARBA00012493"/>
    </source>
</evidence>
<feature type="compositionally biased region" description="Low complexity" evidence="6">
    <location>
        <begin position="20"/>
        <end position="32"/>
    </location>
</feature>
<keyword evidence="2" id="KW-0808">Transferase</keyword>
<dbReference type="CDD" id="cd00303">
    <property type="entry name" value="retropepsin_like"/>
    <property type="match status" value="1"/>
</dbReference>
<dbReference type="InterPro" id="IPR050951">
    <property type="entry name" value="Retrovirus_Pol_polyprotein"/>
</dbReference>
<dbReference type="InterPro" id="IPR041588">
    <property type="entry name" value="Integrase_H2C2"/>
</dbReference>
<protein>
    <recommendedName>
        <fullName evidence="1">RNA-directed DNA polymerase</fullName>
        <ecNumber evidence="1">2.7.7.49</ecNumber>
    </recommendedName>
</protein>
<dbReference type="GO" id="GO:0015074">
    <property type="term" value="P:DNA integration"/>
    <property type="evidence" value="ECO:0007669"/>
    <property type="project" value="InterPro"/>
</dbReference>
<keyword evidence="4" id="KW-0540">Nuclease</keyword>
<dbReference type="InterPro" id="IPR001584">
    <property type="entry name" value="Integrase_cat-core"/>
</dbReference>
<keyword evidence="3" id="KW-0548">Nucleotidyltransferase</keyword>
<dbReference type="AlphaFoldDB" id="A0A6J1QK13"/>
<dbReference type="Gene3D" id="4.10.60.10">
    <property type="entry name" value="Zinc finger, CCHC-type"/>
    <property type="match status" value="1"/>
</dbReference>
<keyword evidence="8" id="KW-1185">Reference proteome</keyword>
<dbReference type="Gene3D" id="3.30.420.10">
    <property type="entry name" value="Ribonuclease H-like superfamily/Ribonuclease H"/>
    <property type="match status" value="1"/>
</dbReference>
<name>A0A6J1QK13_9HYME</name>
<dbReference type="InterPro" id="IPR036397">
    <property type="entry name" value="RNaseH_sf"/>
</dbReference>
<dbReference type="GO" id="GO:0003964">
    <property type="term" value="F:RNA-directed DNA polymerase activity"/>
    <property type="evidence" value="ECO:0007669"/>
    <property type="project" value="UniProtKB-EC"/>
</dbReference>
<dbReference type="PROSITE" id="PS50994">
    <property type="entry name" value="INTEGRASE"/>
    <property type="match status" value="1"/>
</dbReference>
<dbReference type="GeneID" id="112461270"/>
<evidence type="ECO:0000256" key="6">
    <source>
        <dbReference type="SAM" id="MobiDB-lite"/>
    </source>
</evidence>
<dbReference type="InterPro" id="IPR012337">
    <property type="entry name" value="RNaseH-like_sf"/>
</dbReference>
<evidence type="ECO:0000256" key="5">
    <source>
        <dbReference type="ARBA" id="ARBA00022759"/>
    </source>
</evidence>
<proteinExistence type="predicted"/>
<dbReference type="RefSeq" id="XP_024882218.1">
    <property type="nucleotide sequence ID" value="XM_025026450.1"/>
</dbReference>
<dbReference type="EC" id="2.7.7.49" evidence="1"/>
<reference evidence="9" key="1">
    <citation type="submission" date="2025-08" db="UniProtKB">
        <authorList>
            <consortium name="RefSeq"/>
        </authorList>
    </citation>
    <scope>IDENTIFICATION</scope>
    <source>
        <tissue evidence="9">Whole body</tissue>
    </source>
</reference>
<feature type="compositionally biased region" description="Basic and acidic residues" evidence="6">
    <location>
        <begin position="8"/>
        <end position="19"/>
    </location>
</feature>
<dbReference type="Gene3D" id="1.10.340.70">
    <property type="match status" value="1"/>
</dbReference>
<accession>A0A6J1QK13</accession>
<dbReference type="GO" id="GO:0003676">
    <property type="term" value="F:nucleic acid binding"/>
    <property type="evidence" value="ECO:0007669"/>
    <property type="project" value="InterPro"/>
</dbReference>
<dbReference type="PANTHER" id="PTHR37984">
    <property type="entry name" value="PROTEIN CBG26694"/>
    <property type="match status" value="1"/>
</dbReference>